<dbReference type="SUPFAM" id="SSF69318">
    <property type="entry name" value="Integrin alpha N-terminal domain"/>
    <property type="match status" value="1"/>
</dbReference>
<gene>
    <name evidence="3" type="ORF">FME95_06010</name>
</gene>
<dbReference type="InterPro" id="IPR028994">
    <property type="entry name" value="Integrin_alpha_N"/>
</dbReference>
<dbReference type="Proteomes" id="UP000321764">
    <property type="component" value="Unassembled WGS sequence"/>
</dbReference>
<feature type="transmembrane region" description="Helical" evidence="2">
    <location>
        <begin position="20"/>
        <end position="41"/>
    </location>
</feature>
<keyword evidence="2" id="KW-0812">Transmembrane</keyword>
<dbReference type="AlphaFoldDB" id="A0A5C8ZBC2"/>
<protein>
    <recommendedName>
        <fullName evidence="5">VCBS repeat-containing protein</fullName>
    </recommendedName>
</protein>
<dbReference type="PANTHER" id="PTHR44103:SF1">
    <property type="entry name" value="PROPROTEIN CONVERTASE P"/>
    <property type="match status" value="1"/>
</dbReference>
<dbReference type="GO" id="GO:0005509">
    <property type="term" value="F:calcium ion binding"/>
    <property type="evidence" value="ECO:0007669"/>
    <property type="project" value="InterPro"/>
</dbReference>
<name>A0A5C8ZBC2_9GAMM</name>
<dbReference type="SUPFAM" id="SSF49313">
    <property type="entry name" value="Cadherin-like"/>
    <property type="match status" value="1"/>
</dbReference>
<evidence type="ECO:0000256" key="2">
    <source>
        <dbReference type="SAM" id="Phobius"/>
    </source>
</evidence>
<keyword evidence="2" id="KW-0472">Membrane</keyword>
<evidence type="ECO:0000313" key="3">
    <source>
        <dbReference type="EMBL" id="TXR54090.1"/>
    </source>
</evidence>
<keyword evidence="2" id="KW-1133">Transmembrane helix</keyword>
<dbReference type="CDD" id="cd11304">
    <property type="entry name" value="Cadherin_repeat"/>
    <property type="match status" value="1"/>
</dbReference>
<dbReference type="InterPro" id="IPR013517">
    <property type="entry name" value="FG-GAP"/>
</dbReference>
<dbReference type="PANTHER" id="PTHR44103">
    <property type="entry name" value="PROPROTEIN CONVERTASE P"/>
    <property type="match status" value="1"/>
</dbReference>
<organism evidence="3 4">
    <name type="scientific">Reinekea thalattae</name>
    <dbReference type="NCBI Taxonomy" id="2593301"/>
    <lineage>
        <taxon>Bacteria</taxon>
        <taxon>Pseudomonadati</taxon>
        <taxon>Pseudomonadota</taxon>
        <taxon>Gammaproteobacteria</taxon>
        <taxon>Oceanospirillales</taxon>
        <taxon>Saccharospirillaceae</taxon>
        <taxon>Reinekea</taxon>
    </lineage>
</organism>
<proteinExistence type="predicted"/>
<evidence type="ECO:0008006" key="5">
    <source>
        <dbReference type="Google" id="ProtNLM"/>
    </source>
</evidence>
<dbReference type="InterPro" id="IPR015919">
    <property type="entry name" value="Cadherin-like_sf"/>
</dbReference>
<comment type="caution">
    <text evidence="3">The sequence shown here is derived from an EMBL/GenBank/DDBJ whole genome shotgun (WGS) entry which is preliminary data.</text>
</comment>
<evidence type="ECO:0000256" key="1">
    <source>
        <dbReference type="ARBA" id="ARBA00022729"/>
    </source>
</evidence>
<sequence>MVILGSPCCFSQYMQLKKFYYVFGLALALLMISVMNGFILSRAGRYQDIGRWVPVHLYGVVVNTIVEGDKLRLAVALIVVILLSACSQPDSSGGEGSGVAVNSYPRWQAEYDIAFSYNAVSTTAVGAYAVAAADLDGDGDIDLASVSRDEDLVKWYENDGQQNFTAIRLARADGAISIHVSDVDQDGDYDLVTASYVDDTVAWFENDGAEEPDFTRRIVVSNADSVRSVFVADVDGDQDKDLLSASFQDDSIRWYENNGQASFTTQTVVELQQDSTDDTDSSGSSAADGAYAVHAADIDGDGDIDLMSASQNDDIVAWYENDGDENFTKHIIEQGSSVLSVYAQDIDSDGDTDIVAALDDDDTVVWYRNMSDVEGSDDFFLKRTVTTDVDRPASVSATDFDRDGDVDLISASSRDNTIAWYSNNGANYFTKIDIYNEAEFVLMVGVADIDGDGDADLMSASYSDNTIAWYENRSVYSVEVNAGETIVGTFAADDADVDTLSYTIAGGANAADFEIDETTAELSFLLGGATVAGETYYLTIAASDSEYTIYLELVVEVI</sequence>
<dbReference type="Gene3D" id="2.60.40.60">
    <property type="entry name" value="Cadherins"/>
    <property type="match status" value="1"/>
</dbReference>
<dbReference type="GO" id="GO:0016020">
    <property type="term" value="C:membrane"/>
    <property type="evidence" value="ECO:0007669"/>
    <property type="project" value="InterPro"/>
</dbReference>
<keyword evidence="1" id="KW-0732">Signal</keyword>
<dbReference type="Pfam" id="PF13517">
    <property type="entry name" value="FG-GAP_3"/>
    <property type="match status" value="3"/>
</dbReference>
<keyword evidence="4" id="KW-1185">Reference proteome</keyword>
<accession>A0A5C8ZBC2</accession>
<evidence type="ECO:0000313" key="4">
    <source>
        <dbReference type="Proteomes" id="UP000321764"/>
    </source>
</evidence>
<dbReference type="EMBL" id="VKAD01000001">
    <property type="protein sequence ID" value="TXR54090.1"/>
    <property type="molecule type" value="Genomic_DNA"/>
</dbReference>
<reference evidence="3 4" key="1">
    <citation type="submission" date="2019-07" db="EMBL/GenBank/DDBJ databases">
        <title>Reinekea sp. strain SSH23 genome sequencing and assembly.</title>
        <authorList>
            <person name="Kim I."/>
        </authorList>
    </citation>
    <scope>NUCLEOTIDE SEQUENCE [LARGE SCALE GENOMIC DNA]</scope>
    <source>
        <strain evidence="3 4">SSH23</strain>
    </source>
</reference>
<dbReference type="OrthoDB" id="6196624at2"/>